<dbReference type="AlphaFoldDB" id="A0A8J4M4K8"/>
<proteinExistence type="predicted"/>
<evidence type="ECO:0000313" key="2">
    <source>
        <dbReference type="Proteomes" id="UP000677918"/>
    </source>
</evidence>
<evidence type="ECO:0008006" key="3">
    <source>
        <dbReference type="Google" id="ProtNLM"/>
    </source>
</evidence>
<dbReference type="Proteomes" id="UP000677918">
    <property type="component" value="Unassembled WGS sequence"/>
</dbReference>
<protein>
    <recommendedName>
        <fullName evidence="3">Ketopantoate hydroxymethyltransferase</fullName>
    </recommendedName>
</protein>
<name>A0A8J4M4K8_9BACL</name>
<accession>A0A8J4M4K8</accession>
<dbReference type="RefSeq" id="WP_213413588.1">
    <property type="nucleotide sequence ID" value="NZ_BOVK01000058.1"/>
</dbReference>
<organism evidence="1 2">
    <name type="scientific">Xylanibacillus composti</name>
    <dbReference type="NCBI Taxonomy" id="1572762"/>
    <lineage>
        <taxon>Bacteria</taxon>
        <taxon>Bacillati</taxon>
        <taxon>Bacillota</taxon>
        <taxon>Bacilli</taxon>
        <taxon>Bacillales</taxon>
        <taxon>Paenibacillaceae</taxon>
        <taxon>Xylanibacillus</taxon>
    </lineage>
</organism>
<gene>
    <name evidence="1" type="ORF">XYCOK13_36000</name>
</gene>
<evidence type="ECO:0000313" key="1">
    <source>
        <dbReference type="EMBL" id="GIQ70776.1"/>
    </source>
</evidence>
<dbReference type="EMBL" id="BOVK01000058">
    <property type="protein sequence ID" value="GIQ70776.1"/>
    <property type="molecule type" value="Genomic_DNA"/>
</dbReference>
<keyword evidence="2" id="KW-1185">Reference proteome</keyword>
<sequence>MIEAQFLRDLASYVNSRIAKVIVNGSYEITNFTVKRVDDQTVVLNYIVPAAEVSLVTEIDLRDTADRVISSKPVHVPITTDHLMLQTLKVKEVTT</sequence>
<reference evidence="1" key="1">
    <citation type="submission" date="2021-04" db="EMBL/GenBank/DDBJ databases">
        <title>Draft genome sequence of Xylanibacillus composti strain K13.</title>
        <authorList>
            <person name="Uke A."/>
            <person name="Chhe C."/>
            <person name="Baramee S."/>
            <person name="Kosugi A."/>
        </authorList>
    </citation>
    <scope>NUCLEOTIDE SEQUENCE</scope>
    <source>
        <strain evidence="1">K13</strain>
    </source>
</reference>
<comment type="caution">
    <text evidence="1">The sequence shown here is derived from an EMBL/GenBank/DDBJ whole genome shotgun (WGS) entry which is preliminary data.</text>
</comment>